<evidence type="ECO:0000313" key="3">
    <source>
        <dbReference type="Ensembl" id="ENSLACP00000013416.2"/>
    </source>
</evidence>
<proteinExistence type="inferred from homology"/>
<dbReference type="EMBL" id="AFYH01033305">
    <property type="status" value="NOT_ANNOTATED_CDS"/>
    <property type="molecule type" value="Genomic_DNA"/>
</dbReference>
<gene>
    <name evidence="3" type="primary">TCP11L2</name>
</gene>
<name>H3AUU5_LATCH</name>
<dbReference type="EMBL" id="AFYH01033298">
    <property type="status" value="NOT_ANNOTATED_CDS"/>
    <property type="molecule type" value="Genomic_DNA"/>
</dbReference>
<organism evidence="3 4">
    <name type="scientific">Latimeria chalumnae</name>
    <name type="common">Coelacanth</name>
    <dbReference type="NCBI Taxonomy" id="7897"/>
    <lineage>
        <taxon>Eukaryota</taxon>
        <taxon>Metazoa</taxon>
        <taxon>Chordata</taxon>
        <taxon>Craniata</taxon>
        <taxon>Vertebrata</taxon>
        <taxon>Euteleostomi</taxon>
        <taxon>Coelacanthiformes</taxon>
        <taxon>Coelacanthidae</taxon>
        <taxon>Latimeria</taxon>
    </lineage>
</organism>
<protein>
    <submittedName>
        <fullName evidence="3">T-complex 11 like 2</fullName>
    </submittedName>
</protein>
<dbReference type="AlphaFoldDB" id="H3AUU5"/>
<accession>H3AUU5</accession>
<dbReference type="OrthoDB" id="276323at2759"/>
<feature type="compositionally biased region" description="Low complexity" evidence="2">
    <location>
        <begin position="42"/>
        <end position="55"/>
    </location>
</feature>
<dbReference type="OMA" id="YVINTMG"/>
<evidence type="ECO:0000256" key="1">
    <source>
        <dbReference type="ARBA" id="ARBA00010954"/>
    </source>
</evidence>
<keyword evidence="4" id="KW-1185">Reference proteome</keyword>
<dbReference type="GeneTree" id="ENSGT00940000157835"/>
<dbReference type="Bgee" id="ENSLACG00000011812">
    <property type="expression patterns" value="Expressed in post-anal tail muscle and 3 other cell types or tissues"/>
</dbReference>
<feature type="compositionally biased region" description="Polar residues" evidence="2">
    <location>
        <begin position="26"/>
        <end position="41"/>
    </location>
</feature>
<dbReference type="EMBL" id="AFYH01033304">
    <property type="status" value="NOT_ANNOTATED_CDS"/>
    <property type="molecule type" value="Genomic_DNA"/>
</dbReference>
<reference evidence="4" key="1">
    <citation type="submission" date="2011-08" db="EMBL/GenBank/DDBJ databases">
        <title>The draft genome of Latimeria chalumnae.</title>
        <authorList>
            <person name="Di Palma F."/>
            <person name="Alfoldi J."/>
            <person name="Johnson J."/>
            <person name="Berlin A."/>
            <person name="Gnerre S."/>
            <person name="Jaffe D."/>
            <person name="MacCallum I."/>
            <person name="Young S."/>
            <person name="Walker B.J."/>
            <person name="Lander E."/>
            <person name="Lindblad-Toh K."/>
        </authorList>
    </citation>
    <scope>NUCLEOTIDE SEQUENCE [LARGE SCALE GENOMIC DNA]</scope>
    <source>
        <strain evidence="4">Wild caught</strain>
    </source>
</reference>
<dbReference type="GO" id="GO:0007165">
    <property type="term" value="P:signal transduction"/>
    <property type="evidence" value="ECO:0007669"/>
    <property type="project" value="TreeGrafter"/>
</dbReference>
<dbReference type="InParanoid" id="H3AUU5"/>
<dbReference type="eggNOG" id="KOG1981">
    <property type="taxonomic scope" value="Eukaryota"/>
</dbReference>
<dbReference type="Proteomes" id="UP000008672">
    <property type="component" value="Unassembled WGS sequence"/>
</dbReference>
<dbReference type="InterPro" id="IPR008862">
    <property type="entry name" value="Tcp11"/>
</dbReference>
<evidence type="ECO:0000313" key="4">
    <source>
        <dbReference type="Proteomes" id="UP000008672"/>
    </source>
</evidence>
<dbReference type="EMBL" id="AFYH01033301">
    <property type="status" value="NOT_ANNOTATED_CDS"/>
    <property type="molecule type" value="Genomic_DNA"/>
</dbReference>
<feature type="region of interest" description="Disordered" evidence="2">
    <location>
        <begin position="1"/>
        <end position="55"/>
    </location>
</feature>
<dbReference type="EMBL" id="AFYH01033302">
    <property type="status" value="NOT_ANNOTATED_CDS"/>
    <property type="molecule type" value="Genomic_DNA"/>
</dbReference>
<dbReference type="FunCoup" id="H3AUU5">
    <property type="interactions" value="529"/>
</dbReference>
<sequence>MPLNNERPSVGDDQISDTELSERCDSVTSSSDYECSRQSFTSDSSSKLNSPASSPPQVVTFDELMAATGNFSNLTLAHEIVVNDNFRIDEIDLPPNSLERRVKEVVHKAFWDCLESELKEDPPEYEHAMKLLEEIKEILLSFLSTGANRLRNQICEVLDIDLLRQQAEHDTVDIRGLAGYVITIMGKLCAPVRDEDVKKLKATTDIVPLFREIFHVLDLMKMDMINFTIQNLRPHLQHHSVEYERETFQQILDTLPSGLDHTTEWIKESVDEVSASVPSAPSSSPGAECHSNSIPSPTSVLNNGFLKLLHWDYEKKVIPETLMTDETRFRELQQRLDQLKTVAAVLVITYNMLNSAIEGLPEFANRLKKTVAILLDGMHSQVFNLEEALKSIGIQICSEVNKSLLDRGCSVLSTETQGSLIGQLCSIPQEDNPIRNLINDRIQLYLKKFLSISSSSKCAPPVPGGLSAIQSELELIGAQYASVVNFNKQVYGPFYAGILRKLLFTEAPRETAPTGTNSL</sequence>
<dbReference type="EMBL" id="AFYH01033306">
    <property type="status" value="NOT_ANNOTATED_CDS"/>
    <property type="molecule type" value="Genomic_DNA"/>
</dbReference>
<dbReference type="EMBL" id="AFYH01033300">
    <property type="status" value="NOT_ANNOTATED_CDS"/>
    <property type="molecule type" value="Genomic_DNA"/>
</dbReference>
<reference evidence="3" key="2">
    <citation type="submission" date="2025-08" db="UniProtKB">
        <authorList>
            <consortium name="Ensembl"/>
        </authorList>
    </citation>
    <scope>IDENTIFICATION</scope>
</reference>
<dbReference type="PANTHER" id="PTHR12832:SF17">
    <property type="entry name" value="T-COMPLEX PROTEIN 11-LIKE PROTEIN 2"/>
    <property type="match status" value="1"/>
</dbReference>
<dbReference type="PANTHER" id="PTHR12832">
    <property type="entry name" value="TESTIS-SPECIFIC PROTEIN PBS13 T-COMPLEX 11"/>
    <property type="match status" value="1"/>
</dbReference>
<comment type="similarity">
    <text evidence="1">Belongs to the TCP11 family.</text>
</comment>
<evidence type="ECO:0000256" key="2">
    <source>
        <dbReference type="SAM" id="MobiDB-lite"/>
    </source>
</evidence>
<dbReference type="Pfam" id="PF05794">
    <property type="entry name" value="Tcp11"/>
    <property type="match status" value="1"/>
</dbReference>
<dbReference type="EMBL" id="AFYH01033299">
    <property type="status" value="NOT_ANNOTATED_CDS"/>
    <property type="molecule type" value="Genomic_DNA"/>
</dbReference>
<reference evidence="3" key="3">
    <citation type="submission" date="2025-09" db="UniProtKB">
        <authorList>
            <consortium name="Ensembl"/>
        </authorList>
    </citation>
    <scope>IDENTIFICATION</scope>
</reference>
<dbReference type="EMBL" id="AFYH01033303">
    <property type="status" value="NOT_ANNOTATED_CDS"/>
    <property type="molecule type" value="Genomic_DNA"/>
</dbReference>
<dbReference type="Ensembl" id="ENSLACT00000013512.2">
    <property type="protein sequence ID" value="ENSLACP00000013416.2"/>
    <property type="gene ID" value="ENSLACG00000011812.2"/>
</dbReference>